<dbReference type="RefSeq" id="WP_003604794.1">
    <property type="nucleotide sequence ID" value="NZ_CP077638.1"/>
</dbReference>
<evidence type="ECO:0000313" key="1">
    <source>
        <dbReference type="EMBL" id="SOR27308.1"/>
    </source>
</evidence>
<dbReference type="AlphaFoldDB" id="A0A2N9AIX0"/>
<gene>
    <name evidence="1" type="ORF">TK0001_0706</name>
</gene>
<accession>A0A2N9AIX0</accession>
<organism evidence="1 2">
    <name type="scientific">Methylorubrum extorquens</name>
    <name type="common">Methylobacterium dichloromethanicum</name>
    <name type="synonym">Methylobacterium extorquens</name>
    <dbReference type="NCBI Taxonomy" id="408"/>
    <lineage>
        <taxon>Bacteria</taxon>
        <taxon>Pseudomonadati</taxon>
        <taxon>Pseudomonadota</taxon>
        <taxon>Alphaproteobacteria</taxon>
        <taxon>Hyphomicrobiales</taxon>
        <taxon>Methylobacteriaceae</taxon>
        <taxon>Methylorubrum</taxon>
    </lineage>
</organism>
<dbReference type="Proteomes" id="UP000233769">
    <property type="component" value="Chromosome tk0001"/>
</dbReference>
<sequence length="85" mass="9122">MSLRETVFAEIAAIAAEQEKAMPPITDDLVMLDTEFDSLCFALLVARMEDLTGADPFGEMDASDLPVTVGDLVALYDRAAARQAA</sequence>
<evidence type="ECO:0000313" key="2">
    <source>
        <dbReference type="Proteomes" id="UP000233769"/>
    </source>
</evidence>
<dbReference type="EMBL" id="LT962688">
    <property type="protein sequence ID" value="SOR27308.1"/>
    <property type="molecule type" value="Genomic_DNA"/>
</dbReference>
<protein>
    <recommendedName>
        <fullName evidence="3">Acyl carrier protein</fullName>
    </recommendedName>
</protein>
<name>A0A2N9AIX0_METEX</name>
<dbReference type="OMA" id="HQSGFDS"/>
<proteinExistence type="predicted"/>
<reference evidence="2" key="1">
    <citation type="submission" date="2017-10" db="EMBL/GenBank/DDBJ databases">
        <authorList>
            <person name="Regsiter A."/>
            <person name="William W."/>
        </authorList>
    </citation>
    <scope>NUCLEOTIDE SEQUENCE [LARGE SCALE GENOMIC DNA]</scope>
</reference>
<evidence type="ECO:0008006" key="3">
    <source>
        <dbReference type="Google" id="ProtNLM"/>
    </source>
</evidence>
<dbReference type="GeneID" id="72992329"/>